<protein>
    <submittedName>
        <fullName evidence="1">DUF4845 domain-containing protein</fullName>
    </submittedName>
</protein>
<organism evidence="1 2">
    <name type="scientific">Acinetobacter shaoyimingii</name>
    <dbReference type="NCBI Taxonomy" id="2715164"/>
    <lineage>
        <taxon>Bacteria</taxon>
        <taxon>Pseudomonadati</taxon>
        <taxon>Pseudomonadota</taxon>
        <taxon>Gammaproteobacteria</taxon>
        <taxon>Moraxellales</taxon>
        <taxon>Moraxellaceae</taxon>
        <taxon>Acinetobacter</taxon>
    </lineage>
</organism>
<sequence length="124" mass="14170">MYKNQKGASYLTILVGLVALAFVVKAVTAVWPSYWDDRVVNKQIEELISSSSSDITENQFVEKMDKSLEMNNIRDLKFDDIAQVSTENGIVVSKQYEVRVPFLLNIDLILTFEKSFDQRSVQSQ</sequence>
<dbReference type="Proteomes" id="UP000502297">
    <property type="component" value="Chromosome"/>
</dbReference>
<dbReference type="KEGG" id="asha:G8E00_06210"/>
<accession>A0A6G8RUI0</accession>
<reference evidence="1 2" key="1">
    <citation type="submission" date="2020-03" db="EMBL/GenBank/DDBJ databases">
        <authorList>
            <person name="Zhu W."/>
        </authorList>
    </citation>
    <scope>NUCLEOTIDE SEQUENCE [LARGE SCALE GENOMIC DNA]</scope>
    <source>
        <strain evidence="1 2">323-1</strain>
    </source>
</reference>
<evidence type="ECO:0000313" key="1">
    <source>
        <dbReference type="EMBL" id="QIO05574.1"/>
    </source>
</evidence>
<dbReference type="AlphaFoldDB" id="A0A6G8RUI0"/>
<evidence type="ECO:0000313" key="2">
    <source>
        <dbReference type="Proteomes" id="UP000502297"/>
    </source>
</evidence>
<dbReference type="RefSeq" id="WP_166222719.1">
    <property type="nucleotide sequence ID" value="NZ_CP049801.1"/>
</dbReference>
<dbReference type="Pfam" id="PF16137">
    <property type="entry name" value="DUF4845"/>
    <property type="match status" value="1"/>
</dbReference>
<proteinExistence type="predicted"/>
<gene>
    <name evidence="1" type="ORF">G8E00_06210</name>
</gene>
<dbReference type="EMBL" id="CP049801">
    <property type="protein sequence ID" value="QIO05574.1"/>
    <property type="molecule type" value="Genomic_DNA"/>
</dbReference>
<name>A0A6G8RUI0_9GAMM</name>
<keyword evidence="2" id="KW-1185">Reference proteome</keyword>
<dbReference type="InterPro" id="IPR032314">
    <property type="entry name" value="DUF4845"/>
</dbReference>